<sequence>MPAGGCPAPAGGTGIGGTAPQLGAFPEPEGPGVLGGVEGGWLIAVVLRFGVVALAGHKVPAVPLMR</sequence>
<evidence type="ECO:0000313" key="3">
    <source>
        <dbReference type="Proteomes" id="UP000037773"/>
    </source>
</evidence>
<dbReference type="Proteomes" id="UP000037773">
    <property type="component" value="Unassembled WGS sequence"/>
</dbReference>
<protein>
    <submittedName>
        <fullName evidence="2">Uncharacterized protein</fullName>
    </submittedName>
</protein>
<comment type="caution">
    <text evidence="2">The sequence shown here is derived from an EMBL/GenBank/DDBJ whole genome shotgun (WGS) entry which is preliminary data.</text>
</comment>
<organism evidence="2 3">
    <name type="scientific">Streptomyces caelestis</name>
    <dbReference type="NCBI Taxonomy" id="36816"/>
    <lineage>
        <taxon>Bacteria</taxon>
        <taxon>Bacillati</taxon>
        <taxon>Actinomycetota</taxon>
        <taxon>Actinomycetes</taxon>
        <taxon>Kitasatosporales</taxon>
        <taxon>Streptomycetaceae</taxon>
        <taxon>Streptomyces</taxon>
    </lineage>
</organism>
<accession>A0A0M8QTF5</accession>
<gene>
    <name evidence="2" type="ORF">ADK41_06550</name>
</gene>
<reference evidence="2 3" key="1">
    <citation type="submission" date="2015-07" db="EMBL/GenBank/DDBJ databases">
        <authorList>
            <person name="Noorani M."/>
        </authorList>
    </citation>
    <scope>NUCLEOTIDE SEQUENCE [LARGE SCALE GENOMIC DNA]</scope>
    <source>
        <strain evidence="2 3">NRRL B-24567</strain>
    </source>
</reference>
<feature type="region of interest" description="Disordered" evidence="1">
    <location>
        <begin position="1"/>
        <end position="30"/>
    </location>
</feature>
<dbReference type="EMBL" id="LGCN01000063">
    <property type="protein sequence ID" value="KOT43121.1"/>
    <property type="molecule type" value="Genomic_DNA"/>
</dbReference>
<feature type="compositionally biased region" description="Low complexity" evidence="1">
    <location>
        <begin position="1"/>
        <end position="10"/>
    </location>
</feature>
<evidence type="ECO:0000313" key="2">
    <source>
        <dbReference type="EMBL" id="KOT43121.1"/>
    </source>
</evidence>
<evidence type="ECO:0000256" key="1">
    <source>
        <dbReference type="SAM" id="MobiDB-lite"/>
    </source>
</evidence>
<name>A0A0M8QTF5_9ACTN</name>
<proteinExistence type="predicted"/>
<keyword evidence="3" id="KW-1185">Reference proteome</keyword>
<dbReference type="AlphaFoldDB" id="A0A0M8QTF5"/>